<dbReference type="EMBL" id="BKCJ010525582">
    <property type="protein sequence ID" value="GFA97521.1"/>
    <property type="molecule type" value="Genomic_DNA"/>
</dbReference>
<gene>
    <name evidence="1" type="ORF">Tci_669493</name>
</gene>
<name>A0A699KMQ3_TANCI</name>
<sequence length="12" mass="1493">QEEDEEQGLRFL</sequence>
<evidence type="ECO:0000313" key="1">
    <source>
        <dbReference type="EMBL" id="GFA97521.1"/>
    </source>
</evidence>
<comment type="caution">
    <text evidence="1">The sequence shown here is derived from an EMBL/GenBank/DDBJ whole genome shotgun (WGS) entry which is preliminary data.</text>
</comment>
<reference evidence="1" key="1">
    <citation type="journal article" date="2019" name="Sci. Rep.">
        <title>Draft genome of Tanacetum cinerariifolium, the natural source of mosquito coil.</title>
        <authorList>
            <person name="Yamashiro T."/>
            <person name="Shiraishi A."/>
            <person name="Satake H."/>
            <person name="Nakayama K."/>
        </authorList>
    </citation>
    <scope>NUCLEOTIDE SEQUENCE</scope>
</reference>
<protein>
    <submittedName>
        <fullName evidence="1">Uncharacterized protein</fullName>
    </submittedName>
</protein>
<feature type="non-terminal residue" evidence="1">
    <location>
        <position position="1"/>
    </location>
</feature>
<accession>A0A699KMQ3</accession>
<proteinExistence type="predicted"/>
<organism evidence="1">
    <name type="scientific">Tanacetum cinerariifolium</name>
    <name type="common">Dalmatian daisy</name>
    <name type="synonym">Chrysanthemum cinerariifolium</name>
    <dbReference type="NCBI Taxonomy" id="118510"/>
    <lineage>
        <taxon>Eukaryota</taxon>
        <taxon>Viridiplantae</taxon>
        <taxon>Streptophyta</taxon>
        <taxon>Embryophyta</taxon>
        <taxon>Tracheophyta</taxon>
        <taxon>Spermatophyta</taxon>
        <taxon>Magnoliopsida</taxon>
        <taxon>eudicotyledons</taxon>
        <taxon>Gunneridae</taxon>
        <taxon>Pentapetalae</taxon>
        <taxon>asterids</taxon>
        <taxon>campanulids</taxon>
        <taxon>Asterales</taxon>
        <taxon>Asteraceae</taxon>
        <taxon>Asteroideae</taxon>
        <taxon>Anthemideae</taxon>
        <taxon>Anthemidinae</taxon>
        <taxon>Tanacetum</taxon>
    </lineage>
</organism>